<gene>
    <name evidence="7" type="ORF">C4617_04550</name>
</gene>
<evidence type="ECO:0000313" key="7">
    <source>
        <dbReference type="EMBL" id="PTL86279.1"/>
    </source>
</evidence>
<dbReference type="AlphaFoldDB" id="A0A2T4VWX6"/>
<dbReference type="SUPFAM" id="SSF63999">
    <property type="entry name" value="Thiamin pyrophosphokinase, catalytic domain"/>
    <property type="match status" value="1"/>
</dbReference>
<dbReference type="CDD" id="cd07995">
    <property type="entry name" value="TPK"/>
    <property type="match status" value="1"/>
</dbReference>
<keyword evidence="4" id="KW-0067">ATP-binding</keyword>
<dbReference type="GO" id="GO:0005524">
    <property type="term" value="F:ATP binding"/>
    <property type="evidence" value="ECO:0007669"/>
    <property type="project" value="UniProtKB-KW"/>
</dbReference>
<dbReference type="GO" id="GO:0004788">
    <property type="term" value="F:thiamine diphosphokinase activity"/>
    <property type="evidence" value="ECO:0007669"/>
    <property type="project" value="UniProtKB-UniRule"/>
</dbReference>
<dbReference type="GO" id="GO:0030975">
    <property type="term" value="F:thiamine binding"/>
    <property type="evidence" value="ECO:0007669"/>
    <property type="project" value="InterPro"/>
</dbReference>
<proteinExistence type="predicted"/>
<keyword evidence="1" id="KW-0808">Transferase</keyword>
<dbReference type="Proteomes" id="UP000240811">
    <property type="component" value="Unassembled WGS sequence"/>
</dbReference>
<dbReference type="GO" id="GO:0009229">
    <property type="term" value="P:thiamine diphosphate biosynthetic process"/>
    <property type="evidence" value="ECO:0007669"/>
    <property type="project" value="InterPro"/>
</dbReference>
<dbReference type="InterPro" id="IPR007371">
    <property type="entry name" value="TPK_catalytic"/>
</dbReference>
<dbReference type="InterPro" id="IPR007373">
    <property type="entry name" value="Thiamin_PyroPKinase_B1-bd"/>
</dbReference>
<evidence type="ECO:0000256" key="4">
    <source>
        <dbReference type="ARBA" id="ARBA00022840"/>
    </source>
</evidence>
<reference evidence="8" key="1">
    <citation type="submission" date="2018-02" db="EMBL/GenBank/DDBJ databases">
        <title>Genome sequence of Candidatus Liberibacter europaeus.</title>
        <authorList>
            <person name="Frampton R.A."/>
            <person name="Thompson S.M."/>
            <person name="David C."/>
            <person name="Addison S.M."/>
            <person name="Smith G.R."/>
        </authorList>
    </citation>
    <scope>NUCLEOTIDE SEQUENCE [LARGE SCALE GENOMIC DNA]</scope>
</reference>
<sequence>MSLSNINKSTNFAILLNGDVKATDRLLISVKNCRVIAADGGISHSDKLKVMPELWIGDFDSTSRELLEKWSSVKRLSYPPNKDLIDGEIAIDQALQLGASKILLVGALAGKRFDFALQHVAIAMCLNKNNIDVVMTSGTEEAFILTPGKHSFDLPKKSQFSIIALSNIDNLNIMGALYCVSNFSLTFGSSRTISNVVEHNLTIILEKGVAVLVTRPYV</sequence>
<accession>A0A2T4VWX6</accession>
<dbReference type="Pfam" id="PF04265">
    <property type="entry name" value="TPK_B1_binding"/>
    <property type="match status" value="1"/>
</dbReference>
<dbReference type="GO" id="GO:0006772">
    <property type="term" value="P:thiamine metabolic process"/>
    <property type="evidence" value="ECO:0007669"/>
    <property type="project" value="UniProtKB-UniRule"/>
</dbReference>
<name>A0A2T4VWX6_9HYPH</name>
<dbReference type="InterPro" id="IPR036759">
    <property type="entry name" value="TPK_catalytic_sf"/>
</dbReference>
<organism evidence="7 8">
    <name type="scientific">Candidatus Liberibacter europaeus</name>
    <dbReference type="NCBI Taxonomy" id="744859"/>
    <lineage>
        <taxon>Bacteria</taxon>
        <taxon>Pseudomonadati</taxon>
        <taxon>Pseudomonadota</taxon>
        <taxon>Alphaproteobacteria</taxon>
        <taxon>Hyphomicrobiales</taxon>
        <taxon>Rhizobiaceae</taxon>
        <taxon>Liberibacter</taxon>
    </lineage>
</organism>
<evidence type="ECO:0000259" key="6">
    <source>
        <dbReference type="SMART" id="SM00983"/>
    </source>
</evidence>
<keyword evidence="3 7" id="KW-0418">Kinase</keyword>
<protein>
    <recommendedName>
        <fullName evidence="5">Thiamine diphosphokinase</fullName>
        <ecNumber evidence="5">2.7.6.2</ecNumber>
    </recommendedName>
</protein>
<feature type="domain" description="Thiamin pyrophosphokinase thiamin-binding" evidence="6">
    <location>
        <begin position="148"/>
        <end position="211"/>
    </location>
</feature>
<dbReference type="PANTHER" id="PTHR41299">
    <property type="entry name" value="THIAMINE PYROPHOSPHOKINASE"/>
    <property type="match status" value="1"/>
</dbReference>
<evidence type="ECO:0000256" key="1">
    <source>
        <dbReference type="ARBA" id="ARBA00022679"/>
    </source>
</evidence>
<dbReference type="SMART" id="SM00983">
    <property type="entry name" value="TPK_B1_binding"/>
    <property type="match status" value="1"/>
</dbReference>
<dbReference type="EMBL" id="PSQJ01000005">
    <property type="protein sequence ID" value="PTL86279.1"/>
    <property type="molecule type" value="Genomic_DNA"/>
</dbReference>
<evidence type="ECO:0000256" key="2">
    <source>
        <dbReference type="ARBA" id="ARBA00022741"/>
    </source>
</evidence>
<dbReference type="EC" id="2.7.6.2" evidence="5"/>
<evidence type="ECO:0000256" key="3">
    <source>
        <dbReference type="ARBA" id="ARBA00022777"/>
    </source>
</evidence>
<evidence type="ECO:0000256" key="5">
    <source>
        <dbReference type="NCBIfam" id="TIGR01378"/>
    </source>
</evidence>
<dbReference type="NCBIfam" id="TIGR01378">
    <property type="entry name" value="thi_PPkinase"/>
    <property type="match status" value="1"/>
</dbReference>
<dbReference type="InterPro" id="IPR006282">
    <property type="entry name" value="Thi_PPkinase"/>
</dbReference>
<dbReference type="Pfam" id="PF04263">
    <property type="entry name" value="TPK_catalytic"/>
    <property type="match status" value="1"/>
</dbReference>
<evidence type="ECO:0000313" key="8">
    <source>
        <dbReference type="Proteomes" id="UP000240811"/>
    </source>
</evidence>
<comment type="caution">
    <text evidence="7">The sequence shown here is derived from an EMBL/GenBank/DDBJ whole genome shotgun (WGS) entry which is preliminary data.</text>
</comment>
<dbReference type="PANTHER" id="PTHR41299:SF1">
    <property type="entry name" value="THIAMINE PYROPHOSPHOKINASE"/>
    <property type="match status" value="1"/>
</dbReference>
<dbReference type="InterPro" id="IPR053149">
    <property type="entry name" value="TPK"/>
</dbReference>
<keyword evidence="2" id="KW-0547">Nucleotide-binding</keyword>
<dbReference type="Gene3D" id="3.40.50.10240">
    <property type="entry name" value="Thiamin pyrophosphokinase, catalytic domain"/>
    <property type="match status" value="1"/>
</dbReference>
<dbReference type="GO" id="GO:0016301">
    <property type="term" value="F:kinase activity"/>
    <property type="evidence" value="ECO:0007669"/>
    <property type="project" value="UniProtKB-KW"/>
</dbReference>